<sequence length="830" mass="93184">MVSLVLQDSSVSNTKALSTEGSSPTNKLSQKQAVRQESRTLSVERSEEWVKATASKVKVIVEQMSRLVTHDNWRVRLGLAEGWEKLLTACCRSLSESVPKILETLVGLINDPFGNVAKKATAALEAFSAATKSDSTMSGGRTLMGILKENLYALATSLPRQIKMCDEEEKPALMRLLNGYISLLGTDINSVINSSPHLNRLCLALVLILDLDVRDLRIVEERGRALDTDADTFVDEQSCAVWKPRKYFKHFRDESILSESLLACRQLGRFGNIYILVDHLLDIHQTSSAYHLATTLIINEMVLGAGCLEGENVSSQEPSKSFNTDLLPDVISMLMEEYLSERNLRLLDTVTAGPPVLGPARQEHLIRTLYPLVENLGHENLYISCTAYSALVEFAASGGYRTLDCLLRENADYLVSSVSLRLRHFQVNRRTPQTLCVMLKYCSKELLPHMRRSVTQLLDSLDDNYTDDLVLFMPVLLELVRAVCRWFPPPLSSSAQDSVSGTQRQVCPCDEESKKHCLNAQELKDFLEDYVATKRIAEGDFSDEKTKESMTLEEIEREIKALAKESEEEKHQPEQAEEEEDKEKEVPSHIVLVKEVFHRVRNLLSTRDGRLRVQALDVVSQGIQALKGQERELLPQVHQMWAGFRPLFNSQEKFIVVKAVKTLLVLSEAAGDFLRQRTVKEIIPGLSSFMDKQASISCDCHSGYLHTANYKLQLCILSTVGQLASNLELDRNHLDQVARLCVPYLSDAQPHTLQQAALSSFSHFVRLDADACWLMLTHIYSPWSLTPPGPQFVPVKLPPGASKKNPYSSNISKIFAEYYEAEEYFGTPST</sequence>
<evidence type="ECO:0000259" key="3">
    <source>
        <dbReference type="Pfam" id="PF24181"/>
    </source>
</evidence>
<comment type="caution">
    <text evidence="4">The sequence shown here is derived from an EMBL/GenBank/DDBJ whole genome shotgun (WGS) entry which is preliminary data.</text>
</comment>
<keyword evidence="5" id="KW-1185">Reference proteome</keyword>
<dbReference type="Proteomes" id="UP000271974">
    <property type="component" value="Unassembled WGS sequence"/>
</dbReference>
<dbReference type="Pfam" id="PF24173">
    <property type="entry name" value="TPR_TTI1_N"/>
    <property type="match status" value="1"/>
</dbReference>
<dbReference type="InterPro" id="IPR011989">
    <property type="entry name" value="ARM-like"/>
</dbReference>
<reference evidence="4 5" key="1">
    <citation type="submission" date="2019-01" db="EMBL/GenBank/DDBJ databases">
        <title>A draft genome assembly of the solar-powered sea slug Elysia chlorotica.</title>
        <authorList>
            <person name="Cai H."/>
            <person name="Li Q."/>
            <person name="Fang X."/>
            <person name="Li J."/>
            <person name="Curtis N.E."/>
            <person name="Altenburger A."/>
            <person name="Shibata T."/>
            <person name="Feng M."/>
            <person name="Maeda T."/>
            <person name="Schwartz J.A."/>
            <person name="Shigenobu S."/>
            <person name="Lundholm N."/>
            <person name="Nishiyama T."/>
            <person name="Yang H."/>
            <person name="Hasebe M."/>
            <person name="Li S."/>
            <person name="Pierce S.K."/>
            <person name="Wang J."/>
        </authorList>
    </citation>
    <scope>NUCLEOTIDE SEQUENCE [LARGE SCALE GENOMIC DNA]</scope>
    <source>
        <strain evidence="4">EC2010</strain>
        <tissue evidence="4">Whole organism of an adult</tissue>
    </source>
</reference>
<dbReference type="InterPro" id="IPR016024">
    <property type="entry name" value="ARM-type_fold"/>
</dbReference>
<dbReference type="PANTHER" id="PTHR18460:SF3">
    <property type="entry name" value="TELO2-INTERACTING PROTEIN 1 HOMOLOG"/>
    <property type="match status" value="1"/>
</dbReference>
<evidence type="ECO:0000313" key="4">
    <source>
        <dbReference type="EMBL" id="RUS78657.1"/>
    </source>
</evidence>
<dbReference type="InterPro" id="IPR052587">
    <property type="entry name" value="TELO2-interacting_protein_1"/>
</dbReference>
<dbReference type="AlphaFoldDB" id="A0A433TAN8"/>
<dbReference type="GO" id="GO:0005737">
    <property type="term" value="C:cytoplasm"/>
    <property type="evidence" value="ECO:0007669"/>
    <property type="project" value="TreeGrafter"/>
</dbReference>
<feature type="region of interest" description="Disordered" evidence="1">
    <location>
        <begin position="15"/>
        <end position="34"/>
    </location>
</feature>
<dbReference type="InterPro" id="IPR057566">
    <property type="entry name" value="TPR_TTI1_N"/>
</dbReference>
<dbReference type="InterPro" id="IPR049362">
    <property type="entry name" value="TTI1_rpt"/>
</dbReference>
<dbReference type="Pfam" id="PF24181">
    <property type="entry name" value="TPR_TTI1_C"/>
    <property type="match status" value="1"/>
</dbReference>
<dbReference type="PANTHER" id="PTHR18460">
    <property type="entry name" value="TEL2 INTERACTING PROTEIN 1 TTI1 FAMILY MEMBER"/>
    <property type="match status" value="1"/>
</dbReference>
<dbReference type="Pfam" id="PF24176">
    <property type="entry name" value="TPR_TTI1_2nd"/>
    <property type="match status" value="1"/>
</dbReference>
<gene>
    <name evidence="4" type="ORF">EGW08_013584</name>
</gene>
<dbReference type="InterPro" id="IPR057567">
    <property type="entry name" value="TPR_TTI1_C"/>
</dbReference>
<dbReference type="Gene3D" id="1.25.10.10">
    <property type="entry name" value="Leucine-rich Repeat Variant"/>
    <property type="match status" value="2"/>
</dbReference>
<dbReference type="STRING" id="188477.A0A433TAN8"/>
<evidence type="ECO:0000259" key="2">
    <source>
        <dbReference type="Pfam" id="PF24173"/>
    </source>
</evidence>
<evidence type="ECO:0000313" key="5">
    <source>
        <dbReference type="Proteomes" id="UP000271974"/>
    </source>
</evidence>
<dbReference type="OrthoDB" id="49511at2759"/>
<organism evidence="4 5">
    <name type="scientific">Elysia chlorotica</name>
    <name type="common">Eastern emerald elysia</name>
    <name type="synonym">Sea slug</name>
    <dbReference type="NCBI Taxonomy" id="188477"/>
    <lineage>
        <taxon>Eukaryota</taxon>
        <taxon>Metazoa</taxon>
        <taxon>Spiralia</taxon>
        <taxon>Lophotrochozoa</taxon>
        <taxon>Mollusca</taxon>
        <taxon>Gastropoda</taxon>
        <taxon>Heterobranchia</taxon>
        <taxon>Euthyneura</taxon>
        <taxon>Panpulmonata</taxon>
        <taxon>Sacoglossa</taxon>
        <taxon>Placobranchoidea</taxon>
        <taxon>Plakobranchidae</taxon>
        <taxon>Elysia</taxon>
    </lineage>
</organism>
<proteinExistence type="predicted"/>
<dbReference type="EMBL" id="RQTK01000497">
    <property type="protein sequence ID" value="RUS78657.1"/>
    <property type="molecule type" value="Genomic_DNA"/>
</dbReference>
<feature type="compositionally biased region" description="Polar residues" evidence="1">
    <location>
        <begin position="15"/>
        <end position="33"/>
    </location>
</feature>
<dbReference type="SUPFAM" id="SSF48371">
    <property type="entry name" value="ARM repeat"/>
    <property type="match status" value="1"/>
</dbReference>
<feature type="compositionally biased region" description="Basic and acidic residues" evidence="1">
    <location>
        <begin position="563"/>
        <end position="574"/>
    </location>
</feature>
<name>A0A433TAN8_ELYCH</name>
<accession>A0A433TAN8</accession>
<evidence type="ECO:0000256" key="1">
    <source>
        <dbReference type="SAM" id="MobiDB-lite"/>
    </source>
</evidence>
<feature type="domain" description="TTI1 C-terminal TPR" evidence="3">
    <location>
        <begin position="475"/>
        <end position="773"/>
    </location>
</feature>
<feature type="domain" description="TTI1 N-terminal TPR" evidence="2">
    <location>
        <begin position="1"/>
        <end position="111"/>
    </location>
</feature>
<feature type="region of interest" description="Disordered" evidence="1">
    <location>
        <begin position="563"/>
        <end position="584"/>
    </location>
</feature>
<dbReference type="Pfam" id="PF21547">
    <property type="entry name" value="TTI1"/>
    <property type="match status" value="1"/>
</dbReference>
<protein>
    <submittedName>
        <fullName evidence="4">Uncharacterized protein</fullName>
    </submittedName>
</protein>